<keyword evidence="1" id="KW-0472">Membrane</keyword>
<dbReference type="EMBL" id="JAAAIM010000472">
    <property type="protein sequence ID" value="KAG0287653.1"/>
    <property type="molecule type" value="Genomic_DNA"/>
</dbReference>
<evidence type="ECO:0000313" key="2">
    <source>
        <dbReference type="EMBL" id="KAG0287653.1"/>
    </source>
</evidence>
<keyword evidence="3" id="KW-1185">Reference proteome</keyword>
<comment type="caution">
    <text evidence="2">The sequence shown here is derived from an EMBL/GenBank/DDBJ whole genome shotgun (WGS) entry which is preliminary data.</text>
</comment>
<accession>A0ABQ7JYI2</accession>
<organism evidence="2 3">
    <name type="scientific">Linnemannia gamsii</name>
    <dbReference type="NCBI Taxonomy" id="64522"/>
    <lineage>
        <taxon>Eukaryota</taxon>
        <taxon>Fungi</taxon>
        <taxon>Fungi incertae sedis</taxon>
        <taxon>Mucoromycota</taxon>
        <taxon>Mortierellomycotina</taxon>
        <taxon>Mortierellomycetes</taxon>
        <taxon>Mortierellales</taxon>
        <taxon>Mortierellaceae</taxon>
        <taxon>Linnemannia</taxon>
    </lineage>
</organism>
<gene>
    <name evidence="2" type="ORF">BGZ96_008461</name>
</gene>
<feature type="transmembrane region" description="Helical" evidence="1">
    <location>
        <begin position="6"/>
        <end position="32"/>
    </location>
</feature>
<evidence type="ECO:0000256" key="1">
    <source>
        <dbReference type="SAM" id="Phobius"/>
    </source>
</evidence>
<evidence type="ECO:0000313" key="3">
    <source>
        <dbReference type="Proteomes" id="UP001194696"/>
    </source>
</evidence>
<dbReference type="InterPro" id="IPR016162">
    <property type="entry name" value="Ald_DH_N"/>
</dbReference>
<proteinExistence type="predicted"/>
<sequence length="125" mass="12384">MPWNPLATGVAVIVGAIAAPLMVTGIAGVLVAGPTMLVVTSIAGPATGVASLSTLQTAIATAFGGVAAGVFSVITRGDDAIIRSCANNTEEIDRDEGSHGGNDGKASCDTDVKEVVIFTGSKQVE</sequence>
<name>A0ABQ7JYI2_9FUNG</name>
<keyword evidence="1" id="KW-0812">Transmembrane</keyword>
<protein>
    <submittedName>
        <fullName evidence="2">Uncharacterized protein</fullName>
    </submittedName>
</protein>
<keyword evidence="1" id="KW-1133">Transmembrane helix</keyword>
<dbReference type="Gene3D" id="3.40.605.10">
    <property type="entry name" value="Aldehyde Dehydrogenase, Chain A, domain 1"/>
    <property type="match status" value="1"/>
</dbReference>
<dbReference type="Proteomes" id="UP001194696">
    <property type="component" value="Unassembled WGS sequence"/>
</dbReference>
<reference evidence="2 3" key="1">
    <citation type="journal article" date="2020" name="Fungal Divers.">
        <title>Resolving the Mortierellaceae phylogeny through synthesis of multi-gene phylogenetics and phylogenomics.</title>
        <authorList>
            <person name="Vandepol N."/>
            <person name="Liber J."/>
            <person name="Desiro A."/>
            <person name="Na H."/>
            <person name="Kennedy M."/>
            <person name="Barry K."/>
            <person name="Grigoriev I.V."/>
            <person name="Miller A.N."/>
            <person name="O'Donnell K."/>
            <person name="Stajich J.E."/>
            <person name="Bonito G."/>
        </authorList>
    </citation>
    <scope>NUCLEOTIDE SEQUENCE [LARGE SCALE GENOMIC DNA]</scope>
    <source>
        <strain evidence="2 3">AD045</strain>
    </source>
</reference>